<proteinExistence type="predicted"/>
<dbReference type="RefSeq" id="WP_238308506.1">
    <property type="nucleotide sequence ID" value="NZ_BPRE01000016.1"/>
</dbReference>
<dbReference type="Proteomes" id="UP001055093">
    <property type="component" value="Unassembled WGS sequence"/>
</dbReference>
<name>A0ABQ4UZS9_9HYPH</name>
<feature type="region of interest" description="Disordered" evidence="1">
    <location>
        <begin position="159"/>
        <end position="346"/>
    </location>
</feature>
<comment type="caution">
    <text evidence="2">The sequence shown here is derived from an EMBL/GenBank/DDBJ whole genome shotgun (WGS) entry which is preliminary data.</text>
</comment>
<organism evidence="2 3">
    <name type="scientific">Methylorubrum suomiense</name>
    <dbReference type="NCBI Taxonomy" id="144191"/>
    <lineage>
        <taxon>Bacteria</taxon>
        <taxon>Pseudomonadati</taxon>
        <taxon>Pseudomonadota</taxon>
        <taxon>Alphaproteobacteria</taxon>
        <taxon>Hyphomicrobiales</taxon>
        <taxon>Methylobacteriaceae</taxon>
        <taxon>Methylorubrum</taxon>
    </lineage>
</organism>
<feature type="compositionally biased region" description="Basic and acidic residues" evidence="1">
    <location>
        <begin position="185"/>
        <end position="197"/>
    </location>
</feature>
<reference evidence="2" key="2">
    <citation type="submission" date="2021-08" db="EMBL/GenBank/DDBJ databases">
        <authorList>
            <person name="Tani A."/>
            <person name="Ola A."/>
            <person name="Ogura Y."/>
            <person name="Katsura K."/>
            <person name="Hayashi T."/>
        </authorList>
    </citation>
    <scope>NUCLEOTIDE SEQUENCE</scope>
    <source>
        <strain evidence="2">DSM 14458</strain>
    </source>
</reference>
<feature type="compositionally biased region" description="Low complexity" evidence="1">
    <location>
        <begin position="241"/>
        <end position="277"/>
    </location>
</feature>
<protein>
    <recommendedName>
        <fullName evidence="4">PepSY domain-containing protein</fullName>
    </recommendedName>
</protein>
<accession>A0ABQ4UZS9</accession>
<dbReference type="EMBL" id="BPRE01000016">
    <property type="protein sequence ID" value="GJE77673.1"/>
    <property type="molecule type" value="Genomic_DNA"/>
</dbReference>
<evidence type="ECO:0008006" key="4">
    <source>
        <dbReference type="Google" id="ProtNLM"/>
    </source>
</evidence>
<evidence type="ECO:0000256" key="1">
    <source>
        <dbReference type="SAM" id="MobiDB-lite"/>
    </source>
</evidence>
<feature type="compositionally biased region" description="Low complexity" evidence="1">
    <location>
        <begin position="166"/>
        <end position="184"/>
    </location>
</feature>
<reference evidence="2" key="1">
    <citation type="journal article" date="2021" name="Front. Microbiol.">
        <title>Comprehensive Comparative Genomics and Phenotyping of Methylobacterium Species.</title>
        <authorList>
            <person name="Alessa O."/>
            <person name="Ogura Y."/>
            <person name="Fujitani Y."/>
            <person name="Takami H."/>
            <person name="Hayashi T."/>
            <person name="Sahin N."/>
            <person name="Tani A."/>
        </authorList>
    </citation>
    <scope>NUCLEOTIDE SEQUENCE</scope>
    <source>
        <strain evidence="2">DSM 14458</strain>
    </source>
</reference>
<feature type="compositionally biased region" description="Low complexity" evidence="1">
    <location>
        <begin position="298"/>
        <end position="309"/>
    </location>
</feature>
<evidence type="ECO:0000313" key="2">
    <source>
        <dbReference type="EMBL" id="GJE77673.1"/>
    </source>
</evidence>
<gene>
    <name evidence="2" type="ORF">BGCPKDLD_4280</name>
</gene>
<keyword evidence="3" id="KW-1185">Reference proteome</keyword>
<evidence type="ECO:0000313" key="3">
    <source>
        <dbReference type="Proteomes" id="UP001055093"/>
    </source>
</evidence>
<sequence length="346" mass="35915">MAPSRPVPGRAARILRRAGVAALLLGVGLEGAAAQGFARPYSWGHSLGHSWGYGPEDVYDDRAEAPLSPRAVADSLQDRGFTEIGRPRFDGRAYRVEATGPRGARMRLLVDARDGAVIGREALGEAYYPSALRPRPVAPGYGWTEEDDRPRRIREAERLVPPADIPSMAPSAARSPAPLAPRGPSLDDGRIRSERAAPSRPVLPRQEANAGIAPQIAPDANPSGLNPDAASRPDAPRRTAKVAPPAKPAAARTAPLAPAPSLRPAEAAAPREMTPAAKTDEKPVDAAPAKSAEPTGQPAAAKAAESAPAPKDRAWQDPPADGARKPVRVIGGATIVPGGTGEAGAN</sequence>